<feature type="compositionally biased region" description="Acidic residues" evidence="8">
    <location>
        <begin position="2397"/>
        <end position="2443"/>
    </location>
</feature>
<dbReference type="SMART" id="SM00119">
    <property type="entry name" value="HECTc"/>
    <property type="match status" value="1"/>
</dbReference>
<protein>
    <recommendedName>
        <fullName evidence="3">HECT-type E3 ubiquitin transferase</fullName>
        <ecNumber evidence="3">2.3.2.26</ecNumber>
    </recommendedName>
</protein>
<proteinExistence type="inferred from homology"/>
<feature type="region of interest" description="Disordered" evidence="8">
    <location>
        <begin position="1167"/>
        <end position="1190"/>
    </location>
</feature>
<comment type="caution">
    <text evidence="10">The sequence shown here is derived from an EMBL/GenBank/DDBJ whole genome shotgun (WGS) entry which is preliminary data.</text>
</comment>
<evidence type="ECO:0000313" key="10">
    <source>
        <dbReference type="EMBL" id="KAK7947970.1"/>
    </source>
</evidence>
<comment type="similarity">
    <text evidence="6">Belongs to the UPL family. TOM1/PTR1 subfamily.</text>
</comment>
<feature type="region of interest" description="Disordered" evidence="8">
    <location>
        <begin position="3014"/>
        <end position="3043"/>
    </location>
</feature>
<dbReference type="Gene3D" id="3.30.2160.10">
    <property type="entry name" value="Hect, E3 ligase catalytic domain"/>
    <property type="match status" value="1"/>
</dbReference>
<gene>
    <name evidence="10" type="ORF">PG986_008856</name>
</gene>
<evidence type="ECO:0000256" key="2">
    <source>
        <dbReference type="ARBA" id="ARBA00004906"/>
    </source>
</evidence>
<dbReference type="RefSeq" id="XP_066697476.1">
    <property type="nucleotide sequence ID" value="XM_066845078.1"/>
</dbReference>
<dbReference type="CDD" id="cd00078">
    <property type="entry name" value="HECTc"/>
    <property type="match status" value="1"/>
</dbReference>
<feature type="region of interest" description="Disordered" evidence="8">
    <location>
        <begin position="1985"/>
        <end position="2042"/>
    </location>
</feature>
<feature type="region of interest" description="Disordered" evidence="8">
    <location>
        <begin position="286"/>
        <end position="328"/>
    </location>
</feature>
<feature type="domain" description="HECT" evidence="9">
    <location>
        <begin position="3699"/>
        <end position="4035"/>
    </location>
</feature>
<dbReference type="InterPro" id="IPR000569">
    <property type="entry name" value="HECT_dom"/>
</dbReference>
<accession>A0ABR1Q5Y5</accession>
<feature type="compositionally biased region" description="Basic and acidic residues" evidence="8">
    <location>
        <begin position="2832"/>
        <end position="2886"/>
    </location>
</feature>
<dbReference type="Proteomes" id="UP001391051">
    <property type="component" value="Unassembled WGS sequence"/>
</dbReference>
<feature type="compositionally biased region" description="Polar residues" evidence="8">
    <location>
        <begin position="2089"/>
        <end position="2098"/>
    </location>
</feature>
<dbReference type="Gene3D" id="3.90.1750.10">
    <property type="entry name" value="Hect, E3 ligase catalytic domains"/>
    <property type="match status" value="1"/>
</dbReference>
<feature type="compositionally biased region" description="Low complexity" evidence="8">
    <location>
        <begin position="2077"/>
        <end position="2088"/>
    </location>
</feature>
<feature type="region of interest" description="Disordered" evidence="8">
    <location>
        <begin position="2832"/>
        <end position="2938"/>
    </location>
</feature>
<feature type="region of interest" description="Disordered" evidence="8">
    <location>
        <begin position="1530"/>
        <end position="1590"/>
    </location>
</feature>
<evidence type="ECO:0000256" key="3">
    <source>
        <dbReference type="ARBA" id="ARBA00012485"/>
    </source>
</evidence>
<dbReference type="Gene3D" id="3.30.2410.10">
    <property type="entry name" value="Hect, E3 ligase catalytic domain"/>
    <property type="match status" value="1"/>
</dbReference>
<feature type="compositionally biased region" description="Basic and acidic residues" evidence="8">
    <location>
        <begin position="776"/>
        <end position="790"/>
    </location>
</feature>
<dbReference type="Pfam" id="PF14377">
    <property type="entry name" value="UBM"/>
    <property type="match status" value="3"/>
</dbReference>
<evidence type="ECO:0000313" key="11">
    <source>
        <dbReference type="Proteomes" id="UP001391051"/>
    </source>
</evidence>
<feature type="compositionally biased region" description="Low complexity" evidence="8">
    <location>
        <begin position="3345"/>
        <end position="3363"/>
    </location>
</feature>
<keyword evidence="4" id="KW-0808">Transferase</keyword>
<dbReference type="PROSITE" id="PS50237">
    <property type="entry name" value="HECT"/>
    <property type="match status" value="1"/>
</dbReference>
<feature type="region of interest" description="Disordered" evidence="8">
    <location>
        <begin position="216"/>
        <end position="239"/>
    </location>
</feature>
<feature type="compositionally biased region" description="Polar residues" evidence="8">
    <location>
        <begin position="313"/>
        <end position="322"/>
    </location>
</feature>
<dbReference type="Pfam" id="PF06012">
    <property type="entry name" value="DUF908"/>
    <property type="match status" value="1"/>
</dbReference>
<feature type="compositionally biased region" description="Acidic residues" evidence="8">
    <location>
        <begin position="2504"/>
        <end position="2534"/>
    </location>
</feature>
<feature type="region of interest" description="Disordered" evidence="8">
    <location>
        <begin position="1607"/>
        <end position="1652"/>
    </location>
</feature>
<keyword evidence="11" id="KW-1185">Reference proteome</keyword>
<comment type="pathway">
    <text evidence="2">Protein modification; protein ubiquitination.</text>
</comment>
<evidence type="ECO:0000256" key="4">
    <source>
        <dbReference type="ARBA" id="ARBA00022679"/>
    </source>
</evidence>
<evidence type="ECO:0000256" key="1">
    <source>
        <dbReference type="ARBA" id="ARBA00000885"/>
    </source>
</evidence>
<dbReference type="SUPFAM" id="SSF56204">
    <property type="entry name" value="Hect, E3 ligase catalytic domain"/>
    <property type="match status" value="1"/>
</dbReference>
<evidence type="ECO:0000259" key="9">
    <source>
        <dbReference type="PROSITE" id="PS50237"/>
    </source>
</evidence>
<dbReference type="InterPro" id="IPR016024">
    <property type="entry name" value="ARM-type_fold"/>
</dbReference>
<reference evidence="10 11" key="1">
    <citation type="submission" date="2023-01" db="EMBL/GenBank/DDBJ databases">
        <title>Analysis of 21 Apiospora genomes using comparative genomics revels a genus with tremendous synthesis potential of carbohydrate active enzymes and secondary metabolites.</title>
        <authorList>
            <person name="Sorensen T."/>
        </authorList>
    </citation>
    <scope>NUCLEOTIDE SEQUENCE [LARGE SCALE GENOMIC DNA]</scope>
    <source>
        <strain evidence="10 11">CBS 24483</strain>
    </source>
</reference>
<dbReference type="PANTHER" id="PTHR11254:SF67">
    <property type="entry name" value="E3 UBIQUITIN-PROTEIN LIGASE HUWE1"/>
    <property type="match status" value="1"/>
</dbReference>
<dbReference type="Pfam" id="PF06025">
    <property type="entry name" value="DUF913"/>
    <property type="match status" value="1"/>
</dbReference>
<dbReference type="Pfam" id="PF00632">
    <property type="entry name" value="HECT"/>
    <property type="match status" value="1"/>
</dbReference>
<sequence>MGKIAKTIQPKHKETLTPWLQDFVQTATETPLPLLPQYLSSFPTRWPFPRGDLYHWIPLLNRFDDVLESFCSVYKLKDGPQSRDFGCDILLSANSTQKDDAVKWDMPKLAELGFKEDGDSSLIVAILKFTQMLLDHCGNRSIYASSSHLNDLLNSTDFNIICATLRVGVELAQRYQASVKRMSPTSRQVNSALLTNHYNIDLDRVQQLAQPFVKTPIIKPSEPQPLATPISSSKKSSSGLKNTASMYANDLCAIAKPSTTEFSSGSGSDARWNGWGDIKVSYYPTSSSSVPAEHPVSSERANASQPSTPTPLRRSNTSNGPHSTPALPDSLRQMIVRLPVRALPRLVTTSQKSLDIPQSTVVSTPIYKLLERIPSDLPKDTKYEFLNRLRIAKALTGSVEARQGALKARLLAIQNLAYIHFEAPFTEKVLKHDHDEPRRFQLVYQLAELIHPSPDGTPQVPTGLQAIALSLLEAISGFHSKIPDIFSALNATVNHGVLLYVIRKAVAEMREDDTGEQWTDEDEWRDNLFSLTLHITMAMTNNSSRTTPEIISAGLLDILVEVLTIRSNVAERTHATLVGFLDSLIYNVQTAFQALIQANGLDAVTDLITHEVALALKLVAEGKATPADCRSQIVDYEIPFYQQQNLKWLLKFIHHMMTNAFTFGGNTDRLLRNLVDKSAFLGCIREIIVNVDKFGSLVWTHAVTILTDFLNNDPTSFSALSEASLIQSFLEALTGRTVTFEAPSRLEGADTSQTETATDDSPAPAPVPAPAAASTKADDRPHPPTREMLARPRTSPIAHGIRPSADAILVIPGTLNAISLNVNGLKMIESCFAFDSFFEIFESPEHVRVMAADLDIAANIGTGFDELARHHPDLRPGISNAVLDMIARVTYLGEVKSKEPGWGSRLIVTDNSGKEMVADASLLTDPEAAAEKAEKGKQKVEEAPATDDADIEMLDAESILARTSRFRNENSSPHNSITPYIFAAANFLANYTSNGSLKSPLIQSGAIEHLLDLCTSPSLPHDFGESMAARSLYSVIHTLIETSPIIGLPSLLKRTMDTIHVLQPMVNKSGFEPYFAPFLKEDLSISSDLSNDARREIASGTSIVKALLNAQSLMRVLYQCFPFSSRSQTITLHPINVYDYWDHLVESLGPLLRSGISQEMAVARSVPEAWSKGSGPTARRQGNASDQLVSEEDETAISEVLASATVRIGSNASSDNAPSASEQSTPRFRNYQTLRVVLQSLMPNTYPLLQTLGKALLSKRGDRNVERDTYPRYRHIKLAHGLAETVLGQVDLSVTERSVPYFNYWVIILHTVHEMLLDRKAENRHTDRQGVQIIAPVLVAFMQQDGLEKLNELLQICSDEICADHPEGTDTAPSRLAVIAMKKILEIYAVIVNDKVVNESVAQFSFSTRTSDRRLDTPVSANLLVELRMTILPVVRGLWESPLAEKVSSSILAKIIDTLKLISRGDSEANAYKQADKTPPPPLLKITPVPFNWGHLKEVGFEESLAQEAAFRANTQFAAAKDYCEAHKAGLAGSSNPVPADEAPKPNELDDNMPQLVPPEPAPAPSDERMALDLPADIPPGLLEGDHPGLLEADTIGDLLEASMLGTGTDQGGAASVPAAPQASTADASSSTSPAQGPSTGPAAPVPGSQATIPKDILDAERGKLRNKLIERCLDIIRAHPTSSYEVSELITAVVLQPSADDSAKQDVGETLVNALMSFAADDDLKSNGRSIAAYAHLLSLLLQDRGFFSVTIGSLRENVTEFLRFLQVPAPSTEELPPWIPYILLIFEILLSDDEQPPDIQWKPPTSEEDPIEPFNWPSRDLIVKEDDRGTLLESILEILPRVGKDESMAISLLRILVIFTRNRTTAKTVGDKKNLQRLFVMTKQLSGFGPARLSENRISTYVLTILRHIIEDEDIIKQLMRSEIRAVFDKVRTGQRPLDVPGYLRQLSHVALRDPKLFVTVTDEMVKLQRWTFSENGVSPRQHVLLKEPKADTNKDDVTPTVRATEGLSIQDVKPSTEGNDKQVSDATKPAGHDTKRPILENPDGVIHFLLCELLNYREVDDKEPPRDTKDPKDSTASTSSTSKTPGESTSDTQSSDSKEKKPKASFKADEHPIFIYRCFLLRCLTELLQSYNRTKVEFINFKRSAPLQTNTPIKPRTSVLNYLLTDLLCAGNIDGLTDSLTDKKKMATAAQAQKLLVALVGKTIEKPVSRSREKFDYDEEEPDLLFVRKFVIDTILKAYKDAYTSNEPFDSRYGKMLHLSTVMQSMVDDKEKDIAVASRNNPDPSPDRSQAQLRRLMYEKGYLAALNSSLADIDLAFPPVKKTIKSVLRVLRTLTHTAIQLSHANILPAASSLEDVEDDIASATSLSDMDDDREETPDLYRNSALGMMEPGRDMEEDYSDGSDDDDEEMYDDEYDDEMEYDDNPSLDGEDNVSDEDEDVEGMGPIEGLPGDLAVVDVTMEEDDEDEDDEMDDSDDDMSEDDDDMDSEDMGDIEDRIHIVDDDGNPVEDDGASGWESETDEDANDGEEDDDVDIDYEGEAQDLEEAQIHGLDNVGGIVGGRLGHMLQHHLGEGHDEDYDGHDEIHNIGNNYEDDEDEDDMDEDDYGFDEFPNDPPPHGVFSGMGGLDTLVLEQHGGDGFFGGPRAHRHGLRDHFPSLPFIMGREHLASLGDTRNPNRPGGNEDGLNPLLRRANDIGRDASPRPPNHPNRLIRLLGAGRGDSPISFINELLSSTLGARHGHALQFSITSQGPGGEVQEIPLPLPHQLRGAEGRRETYNEPSHAAMFSTDTTSDRWLDEAKMIFGTSTHDKAIRLQFAVLSSLIPPAIEAEKENKKREAEVKRKLEEERKKREEEERKAREAREAQEAEERAAKEKAEAEERERAEAAAAELAAQAATQATEENEASNMDDAMEGVEPTGDSPAGAHAEATSDQPRVLTTIRGEQVDVTELGIDADYLEALPEEFREEVIAQTISQRRSAAREDAPRRQGEQGEVFQEFLDALPDELRQEIVQQERAEQRRRDREEARRQNAAPGHEAAPQDMDPASILMTFPQDLREQVLMEQGADIMDSLPPDLAAEARRLVRHHGGGGPREIANPYEPARENLRQAGEAVEVITKPQRKIVAQMLDKSGVATLLRLMFINVKGGSLEGSLRHVFKDICENKQTRLEVISTLLQILQDGTTDVDAVERRLNTNQLTHTGSETSPVLIVQQCLDLLCYLAAEDVHVPAVFLTEQEAVGLTLKRTLSRKGKGKESKVHKFAINSLLALLDRDLVVESSSIMDALSLVLSRITYPLLSLDKKLKEGAEAIKDLDKKIAEKEKEPTSVPTAETAEAATTSSDPKPETSTAQPGDTSTTTTAAPDSETAKPEDATAKTAPEASVEKLQERKQFIQKRIKTYVPPVIPVHNLTLIINIFVARECSSKTFKETLSAIKNLSLIPGAMGVFGQELARQARVLSEKIVVHLDELLPHIEKASTGTEIQGVALAKFSPGAADQNKLLRVLTALDHLFAQKKPESSDSSEPSNETKKQDLLATLYRNTTFNALWDRLSACLSAIRQRESFINVATILLPLIEALMVVCKDTTSEALAQSQGQDASEMLLSSPPPESHSMASLFFKFTEEHRRILNELVRNNPSLMKGTFSHLVKNPKVLEFDNKRNYFNRSVHNRSQVPNGRSFGTLQLSVRREHVFHDSFKSLYFKSGDEMKFGKLNIRFHGEEGVDAGGVTREWFQVLSRQMFDPNYALFVPVSSDRTTFHPNKLSGINDEHLMFFKFIGRVIGKALYEGRLLDCYFSRAVYKRILSKPVSVKDMESFDPEYYKSLVWMLENDITDIITESFAVEDDEFGVKTVADLIPNGRDIPVTEENKNDYVRLVVEHKLLKSVKDQMEHFLKGFHEIIPAELIAIFNEQELELLISGLPDIDVDDWKSNTEYHNYTPSSQQIQWFWRAVRSFDKEELAKLLQFVTGTSKVPLNGFKELEGMNGINRFNIHRDYGNKERLPSSHTCFNQLDLPEYESYDTLRAQVLKAITAGSDYFGFA</sequence>
<dbReference type="InterPro" id="IPR025527">
    <property type="entry name" value="HUWE1/Rev1_UBM"/>
</dbReference>
<evidence type="ECO:0000256" key="7">
    <source>
        <dbReference type="PROSITE-ProRule" id="PRU00104"/>
    </source>
</evidence>
<dbReference type="EMBL" id="JAQQWE010000006">
    <property type="protein sequence ID" value="KAK7947970.1"/>
    <property type="molecule type" value="Genomic_DNA"/>
</dbReference>
<feature type="compositionally biased region" description="Acidic residues" evidence="8">
    <location>
        <begin position="2371"/>
        <end position="2380"/>
    </location>
</feature>
<dbReference type="InterPro" id="IPR050409">
    <property type="entry name" value="E3_ubiq-protein_ligase"/>
</dbReference>
<feature type="region of interest" description="Disordered" evidence="8">
    <location>
        <begin position="743"/>
        <end position="798"/>
    </location>
</feature>
<feature type="compositionally biased region" description="Acidic residues" evidence="8">
    <location>
        <begin position="2461"/>
        <end position="2494"/>
    </location>
</feature>
<dbReference type="GeneID" id="92078140"/>
<feature type="compositionally biased region" description="Low complexity" evidence="8">
    <location>
        <begin position="3328"/>
        <end position="3337"/>
    </location>
</feature>
<feature type="region of interest" description="Disordered" evidence="8">
    <location>
        <begin position="2366"/>
        <end position="2534"/>
    </location>
</feature>
<feature type="compositionally biased region" description="Low complexity" evidence="8">
    <location>
        <begin position="1618"/>
        <end position="1636"/>
    </location>
</feature>
<feature type="compositionally biased region" description="Basic and acidic residues" evidence="8">
    <location>
        <begin position="3014"/>
        <end position="3029"/>
    </location>
</feature>
<organism evidence="10 11">
    <name type="scientific">Apiospora aurea</name>
    <dbReference type="NCBI Taxonomy" id="335848"/>
    <lineage>
        <taxon>Eukaryota</taxon>
        <taxon>Fungi</taxon>
        <taxon>Dikarya</taxon>
        <taxon>Ascomycota</taxon>
        <taxon>Pezizomycotina</taxon>
        <taxon>Sordariomycetes</taxon>
        <taxon>Xylariomycetidae</taxon>
        <taxon>Amphisphaeriales</taxon>
        <taxon>Apiosporaceae</taxon>
        <taxon>Apiospora</taxon>
    </lineage>
</organism>
<name>A0ABR1Q5Y5_9PEZI</name>
<evidence type="ECO:0000256" key="6">
    <source>
        <dbReference type="ARBA" id="ARBA00034494"/>
    </source>
</evidence>
<feature type="region of interest" description="Disordered" evidence="8">
    <location>
        <begin position="2063"/>
        <end position="2107"/>
    </location>
</feature>
<dbReference type="PANTHER" id="PTHR11254">
    <property type="entry name" value="HECT DOMAIN UBIQUITIN-PROTEIN LIGASE"/>
    <property type="match status" value="1"/>
</dbReference>
<feature type="compositionally biased region" description="Basic and acidic residues" evidence="8">
    <location>
        <begin position="1987"/>
        <end position="2000"/>
    </location>
</feature>
<keyword evidence="5 7" id="KW-0833">Ubl conjugation pathway</keyword>
<evidence type="ECO:0000256" key="8">
    <source>
        <dbReference type="SAM" id="MobiDB-lite"/>
    </source>
</evidence>
<feature type="active site" description="Glycyl thioester intermediate" evidence="7">
    <location>
        <position position="4002"/>
    </location>
</feature>
<dbReference type="InterPro" id="IPR010309">
    <property type="entry name" value="E3_Ub_ligase_DUF908"/>
</dbReference>
<dbReference type="InterPro" id="IPR010314">
    <property type="entry name" value="E3_Ub_ligase_DUF913"/>
</dbReference>
<feature type="compositionally biased region" description="Low complexity" evidence="8">
    <location>
        <begin position="2887"/>
        <end position="2901"/>
    </location>
</feature>
<feature type="compositionally biased region" description="Basic and acidic residues" evidence="8">
    <location>
        <begin position="2063"/>
        <end position="2076"/>
    </location>
</feature>
<comment type="catalytic activity">
    <reaction evidence="1">
        <text>S-ubiquitinyl-[E2 ubiquitin-conjugating enzyme]-L-cysteine + [acceptor protein]-L-lysine = [E2 ubiquitin-conjugating enzyme]-L-cysteine + N(6)-ubiquitinyl-[acceptor protein]-L-lysine.</text>
        <dbReference type="EC" id="2.3.2.26"/>
    </reaction>
</comment>
<feature type="region of interest" description="Disordered" evidence="8">
    <location>
        <begin position="3319"/>
        <end position="3383"/>
    </location>
</feature>
<dbReference type="EC" id="2.3.2.26" evidence="3"/>
<dbReference type="SUPFAM" id="SSF48371">
    <property type="entry name" value="ARM repeat"/>
    <property type="match status" value="2"/>
</dbReference>
<dbReference type="InterPro" id="IPR035983">
    <property type="entry name" value="Hect_E3_ubiquitin_ligase"/>
</dbReference>
<evidence type="ECO:0000256" key="5">
    <source>
        <dbReference type="ARBA" id="ARBA00022786"/>
    </source>
</evidence>